<gene>
    <name evidence="5" type="ORF">FNF29_05763</name>
    <name evidence="4" type="ORF">FNF31_07593</name>
</gene>
<evidence type="ECO:0000313" key="7">
    <source>
        <dbReference type="Proteomes" id="UP000325113"/>
    </source>
</evidence>
<evidence type="ECO:0000256" key="2">
    <source>
        <dbReference type="SAM" id="Phobius"/>
    </source>
</evidence>
<dbReference type="InterPro" id="IPR036869">
    <property type="entry name" value="J_dom_sf"/>
</dbReference>
<dbReference type="PROSITE" id="PS50076">
    <property type="entry name" value="DNAJ_2"/>
    <property type="match status" value="1"/>
</dbReference>
<dbReference type="SMART" id="SM00271">
    <property type="entry name" value="DnaJ"/>
    <property type="match status" value="1"/>
</dbReference>
<feature type="domain" description="J" evidence="3">
    <location>
        <begin position="388"/>
        <end position="449"/>
    </location>
</feature>
<dbReference type="SUPFAM" id="SSF46565">
    <property type="entry name" value="Chaperone J-domain"/>
    <property type="match status" value="1"/>
</dbReference>
<organism evidence="4 7">
    <name type="scientific">Cafeteria roenbergensis</name>
    <name type="common">Marine flagellate</name>
    <dbReference type="NCBI Taxonomy" id="33653"/>
    <lineage>
        <taxon>Eukaryota</taxon>
        <taxon>Sar</taxon>
        <taxon>Stramenopiles</taxon>
        <taxon>Bigyra</taxon>
        <taxon>Opalozoa</taxon>
        <taxon>Bicosoecida</taxon>
        <taxon>Cafeteriaceae</taxon>
        <taxon>Cafeteria</taxon>
    </lineage>
</organism>
<dbReference type="CDD" id="cd06257">
    <property type="entry name" value="DnaJ"/>
    <property type="match status" value="1"/>
</dbReference>
<dbReference type="AlphaFoldDB" id="A0A5A8C666"/>
<evidence type="ECO:0000256" key="1">
    <source>
        <dbReference type="SAM" id="MobiDB-lite"/>
    </source>
</evidence>
<feature type="compositionally biased region" description="Basic and acidic residues" evidence="1">
    <location>
        <begin position="325"/>
        <end position="337"/>
    </location>
</feature>
<protein>
    <recommendedName>
        <fullName evidence="3">J domain-containing protein</fullName>
    </recommendedName>
</protein>
<name>A0A5A8C666_CAFRO</name>
<dbReference type="Pfam" id="PF00226">
    <property type="entry name" value="DnaJ"/>
    <property type="match status" value="1"/>
</dbReference>
<dbReference type="Proteomes" id="UP000325113">
    <property type="component" value="Unassembled WGS sequence"/>
</dbReference>
<dbReference type="InterPro" id="IPR001623">
    <property type="entry name" value="DnaJ_domain"/>
</dbReference>
<keyword evidence="2" id="KW-0812">Transmembrane</keyword>
<reference evidence="6 7" key="1">
    <citation type="submission" date="2019-07" db="EMBL/GenBank/DDBJ databases">
        <title>Genomes of Cafeteria roenbergensis.</title>
        <authorList>
            <person name="Fischer M.G."/>
            <person name="Hackl T."/>
            <person name="Roman M."/>
        </authorList>
    </citation>
    <scope>NUCLEOTIDE SEQUENCE [LARGE SCALE GENOMIC DNA]</scope>
    <source>
        <strain evidence="5 6">BVI</strain>
        <strain evidence="4 7">Cflag</strain>
    </source>
</reference>
<accession>A0A5A8C666</accession>
<proteinExistence type="predicted"/>
<feature type="transmembrane region" description="Helical" evidence="2">
    <location>
        <begin position="262"/>
        <end position="282"/>
    </location>
</feature>
<feature type="compositionally biased region" description="Basic residues" evidence="1">
    <location>
        <begin position="343"/>
        <end position="356"/>
    </location>
</feature>
<keyword evidence="2" id="KW-0472">Membrane</keyword>
<dbReference type="EMBL" id="VLTN01000040">
    <property type="protein sequence ID" value="KAA0149752.1"/>
    <property type="molecule type" value="Genomic_DNA"/>
</dbReference>
<evidence type="ECO:0000259" key="3">
    <source>
        <dbReference type="PROSITE" id="PS50076"/>
    </source>
</evidence>
<evidence type="ECO:0000313" key="6">
    <source>
        <dbReference type="Proteomes" id="UP000323011"/>
    </source>
</evidence>
<dbReference type="Proteomes" id="UP000323011">
    <property type="component" value="Unassembled WGS sequence"/>
</dbReference>
<feature type="region of interest" description="Disordered" evidence="1">
    <location>
        <begin position="309"/>
        <end position="404"/>
    </location>
</feature>
<dbReference type="OMA" id="DPWNATR"/>
<sequence length="449" mass="51228">MIARVLRRSMPRAAVAMQPSRGMASHSMEALPFAVRAVDAEHIYESWCRKSTPMLRPPPITAMYTYFLPFWVFEAELTTRVGGAVYHKFADGAAMQVYGGHTFRRRMTEVLKSDASRAVPFSASMMDGMDNRVDIDEWSVFERTALDLIREQVLQEEAEIHYDQHPNQEVEVSYTRLTSRRVLMPAHIVEYEHGGATFRLFVNGVSGDAFGIEQRSLVGEAWSAVSAVGRSLKQLEQRFGPQSIMTGGLLLLRVVGSLAARLLLSPPFFVAAVVGTFFYGSWLKRHAKQQQDASYSEWAETRARELASQARMTDSWTFRPQGRSAGDRRRDRERENDSWQQHQQHRRQDRQRHQARSHAASSSSSSSSSAKSSSSKRYQPIPRVDESNPYAVLGVPRGSPTSDIQKGFRRELMRWHPDHNKNSDYDPEALQERTRIIIDSYKQLRSKTR</sequence>
<comment type="caution">
    <text evidence="4">The sequence shown here is derived from an EMBL/GenBank/DDBJ whole genome shotgun (WGS) entry which is preliminary data.</text>
</comment>
<feature type="compositionally biased region" description="Low complexity" evidence="1">
    <location>
        <begin position="357"/>
        <end position="377"/>
    </location>
</feature>
<evidence type="ECO:0000313" key="5">
    <source>
        <dbReference type="EMBL" id="KAA0149752.1"/>
    </source>
</evidence>
<dbReference type="Gene3D" id="1.10.287.110">
    <property type="entry name" value="DnaJ domain"/>
    <property type="match status" value="1"/>
</dbReference>
<evidence type="ECO:0000313" key="4">
    <source>
        <dbReference type="EMBL" id="KAA0147391.1"/>
    </source>
</evidence>
<keyword evidence="2" id="KW-1133">Transmembrane helix</keyword>
<keyword evidence="6" id="KW-1185">Reference proteome</keyword>
<dbReference type="EMBL" id="VLTM01000165">
    <property type="protein sequence ID" value="KAA0147391.1"/>
    <property type="molecule type" value="Genomic_DNA"/>
</dbReference>